<keyword evidence="3 7" id="KW-0694">RNA-binding</keyword>
<accession>C9KNM4</accession>
<keyword evidence="4 7" id="KW-0689">Ribosomal protein</keyword>
<dbReference type="PANTHER" id="PTHR33398">
    <property type="entry name" value="30S RIBOSOMAL PROTEIN S20"/>
    <property type="match status" value="1"/>
</dbReference>
<dbReference type="InterPro" id="IPR036510">
    <property type="entry name" value="Ribosomal_bS20_sf"/>
</dbReference>
<dbReference type="HOGENOM" id="CLU_160655_1_0_9"/>
<keyword evidence="9" id="KW-1185">Reference proteome</keyword>
<evidence type="ECO:0000256" key="7">
    <source>
        <dbReference type="HAMAP-Rule" id="MF_00500"/>
    </source>
</evidence>
<dbReference type="Proteomes" id="UP000003671">
    <property type="component" value="Unassembled WGS sequence"/>
</dbReference>
<dbReference type="Gene3D" id="1.20.58.110">
    <property type="entry name" value="Ribosomal protein S20"/>
    <property type="match status" value="1"/>
</dbReference>
<dbReference type="SUPFAM" id="SSF46992">
    <property type="entry name" value="Ribosomal protein S20"/>
    <property type="match status" value="1"/>
</dbReference>
<dbReference type="STRING" id="500635.MITSMUL_04714"/>
<evidence type="ECO:0000256" key="1">
    <source>
        <dbReference type="ARBA" id="ARBA00007634"/>
    </source>
</evidence>
<comment type="caution">
    <text evidence="8">The sequence shown here is derived from an EMBL/GenBank/DDBJ whole genome shotgun (WGS) entry which is preliminary data.</text>
</comment>
<dbReference type="GO" id="GO:0003735">
    <property type="term" value="F:structural constituent of ribosome"/>
    <property type="evidence" value="ECO:0007669"/>
    <property type="project" value="InterPro"/>
</dbReference>
<dbReference type="InterPro" id="IPR002583">
    <property type="entry name" value="Ribosomal_bS20"/>
</dbReference>
<dbReference type="eggNOG" id="COG0268">
    <property type="taxonomic scope" value="Bacteria"/>
</dbReference>
<dbReference type="PATRIC" id="fig|500635.8.peg.1424"/>
<dbReference type="NCBIfam" id="TIGR00029">
    <property type="entry name" value="S20"/>
    <property type="match status" value="1"/>
</dbReference>
<dbReference type="GO" id="GO:0070181">
    <property type="term" value="F:small ribosomal subunit rRNA binding"/>
    <property type="evidence" value="ECO:0007669"/>
    <property type="project" value="TreeGrafter"/>
</dbReference>
<protein>
    <recommendedName>
        <fullName evidence="6 7">Small ribosomal subunit protein bS20</fullName>
    </recommendedName>
</protein>
<evidence type="ECO:0000313" key="8">
    <source>
        <dbReference type="EMBL" id="EEX68648.1"/>
    </source>
</evidence>
<dbReference type="AlphaFoldDB" id="C9KNM4"/>
<evidence type="ECO:0000256" key="2">
    <source>
        <dbReference type="ARBA" id="ARBA00022730"/>
    </source>
</evidence>
<sequence>MNYLPNIKASILSVKSDAKRHAKNAAEKSRVRTASRRVLDAVEAGNADEAKSLLTVACKTIDQAAANKVYHKNAAARKKSRLARKVNALAK</sequence>
<gene>
    <name evidence="7 8" type="primary">rpsT</name>
    <name evidence="8" type="ORF">MITSMUL_04714</name>
</gene>
<dbReference type="GO" id="GO:0015935">
    <property type="term" value="C:small ribosomal subunit"/>
    <property type="evidence" value="ECO:0007669"/>
    <property type="project" value="TreeGrafter"/>
</dbReference>
<evidence type="ECO:0000256" key="5">
    <source>
        <dbReference type="ARBA" id="ARBA00023274"/>
    </source>
</evidence>
<dbReference type="HAMAP" id="MF_00500">
    <property type="entry name" value="Ribosomal_bS20"/>
    <property type="match status" value="1"/>
</dbReference>
<evidence type="ECO:0000256" key="3">
    <source>
        <dbReference type="ARBA" id="ARBA00022884"/>
    </source>
</evidence>
<dbReference type="GO" id="GO:0005829">
    <property type="term" value="C:cytosol"/>
    <property type="evidence" value="ECO:0007669"/>
    <property type="project" value="TreeGrafter"/>
</dbReference>
<evidence type="ECO:0000256" key="4">
    <source>
        <dbReference type="ARBA" id="ARBA00022980"/>
    </source>
</evidence>
<keyword evidence="2 7" id="KW-0699">rRNA-binding</keyword>
<evidence type="ECO:0000313" key="9">
    <source>
        <dbReference type="Proteomes" id="UP000003671"/>
    </source>
</evidence>
<dbReference type="EMBL" id="ABWK02000017">
    <property type="protein sequence ID" value="EEX68648.1"/>
    <property type="molecule type" value="Genomic_DNA"/>
</dbReference>
<keyword evidence="5 7" id="KW-0687">Ribonucleoprotein</keyword>
<name>C9KNM4_9FIRM</name>
<dbReference type="Pfam" id="PF01649">
    <property type="entry name" value="Ribosomal_S20p"/>
    <property type="match status" value="1"/>
</dbReference>
<reference evidence="8" key="1">
    <citation type="submission" date="2009-09" db="EMBL/GenBank/DDBJ databases">
        <authorList>
            <person name="Weinstock G."/>
            <person name="Sodergren E."/>
            <person name="Clifton S."/>
            <person name="Fulton L."/>
            <person name="Fulton B."/>
            <person name="Courtney L."/>
            <person name="Fronick C."/>
            <person name="Harrison M."/>
            <person name="Strong C."/>
            <person name="Farmer C."/>
            <person name="Delahaunty K."/>
            <person name="Markovic C."/>
            <person name="Hall O."/>
            <person name="Minx P."/>
            <person name="Tomlinson C."/>
            <person name="Mitreva M."/>
            <person name="Nelson J."/>
            <person name="Hou S."/>
            <person name="Wollam A."/>
            <person name="Pepin K.H."/>
            <person name="Johnson M."/>
            <person name="Bhonagiri V."/>
            <person name="Nash W.E."/>
            <person name="Warren W."/>
            <person name="Chinwalla A."/>
            <person name="Mardis E.R."/>
            <person name="Wilson R.K."/>
        </authorList>
    </citation>
    <scope>NUCLEOTIDE SEQUENCE [LARGE SCALE GENOMIC DNA]</scope>
    <source>
        <strain evidence="8">DSM 20544</strain>
    </source>
</reference>
<comment type="similarity">
    <text evidence="1 7">Belongs to the bacterial ribosomal protein bS20 family.</text>
</comment>
<proteinExistence type="inferred from homology"/>
<comment type="function">
    <text evidence="7">Binds directly to 16S ribosomal RNA.</text>
</comment>
<dbReference type="PANTHER" id="PTHR33398:SF1">
    <property type="entry name" value="SMALL RIBOSOMAL SUBUNIT PROTEIN BS20C"/>
    <property type="match status" value="1"/>
</dbReference>
<evidence type="ECO:0000256" key="6">
    <source>
        <dbReference type="ARBA" id="ARBA00035136"/>
    </source>
</evidence>
<organism evidence="8 9">
    <name type="scientific">Mitsuokella multacida DSM 20544</name>
    <dbReference type="NCBI Taxonomy" id="500635"/>
    <lineage>
        <taxon>Bacteria</taxon>
        <taxon>Bacillati</taxon>
        <taxon>Bacillota</taxon>
        <taxon>Negativicutes</taxon>
        <taxon>Selenomonadales</taxon>
        <taxon>Selenomonadaceae</taxon>
        <taxon>Mitsuokella</taxon>
    </lineage>
</organism>
<dbReference type="GO" id="GO:0006412">
    <property type="term" value="P:translation"/>
    <property type="evidence" value="ECO:0007669"/>
    <property type="project" value="UniProtKB-UniRule"/>
</dbReference>